<accession>A0A4Z1SVP8</accession>
<proteinExistence type="predicted"/>
<evidence type="ECO:0000313" key="2">
    <source>
        <dbReference type="Proteomes" id="UP000315496"/>
    </source>
</evidence>
<gene>
    <name evidence="1" type="ORF">GMRT_16227</name>
</gene>
<protein>
    <submittedName>
        <fullName evidence="1">Uncharacterized protein</fullName>
    </submittedName>
</protein>
<reference evidence="1 2" key="1">
    <citation type="submission" date="2019-05" db="EMBL/GenBank/DDBJ databases">
        <title>The compact genome of Giardia muris reveals important steps in the evolution of intestinal protozoan parasites.</title>
        <authorList>
            <person name="Xu F."/>
            <person name="Jimenez-Gonzalez A."/>
            <person name="Einarsson E."/>
            <person name="Astvaldsson A."/>
            <person name="Peirasmaki D."/>
            <person name="Eckmann L."/>
            <person name="Andersson J.O."/>
            <person name="Svard S.G."/>
            <person name="Jerlstrom-Hultqvist J."/>
        </authorList>
    </citation>
    <scope>NUCLEOTIDE SEQUENCE [LARGE SCALE GENOMIC DNA]</scope>
    <source>
        <strain evidence="1 2">Roberts-Thomson</strain>
    </source>
</reference>
<name>A0A4Z1SVP8_GIAMU</name>
<dbReference type="VEuPathDB" id="GiardiaDB:GMRT_16227"/>
<organism evidence="1 2">
    <name type="scientific">Giardia muris</name>
    <dbReference type="NCBI Taxonomy" id="5742"/>
    <lineage>
        <taxon>Eukaryota</taxon>
        <taxon>Metamonada</taxon>
        <taxon>Diplomonadida</taxon>
        <taxon>Hexamitidae</taxon>
        <taxon>Giardiinae</taxon>
        <taxon>Giardia</taxon>
    </lineage>
</organism>
<comment type="caution">
    <text evidence="1">The sequence shown here is derived from an EMBL/GenBank/DDBJ whole genome shotgun (WGS) entry which is preliminary data.</text>
</comment>
<keyword evidence="2" id="KW-1185">Reference proteome</keyword>
<evidence type="ECO:0000313" key="1">
    <source>
        <dbReference type="EMBL" id="TNJ27658.1"/>
    </source>
</evidence>
<dbReference type="Proteomes" id="UP000315496">
    <property type="component" value="Chromosome 3"/>
</dbReference>
<dbReference type="EMBL" id="VDLU01000003">
    <property type="protein sequence ID" value="TNJ27658.1"/>
    <property type="molecule type" value="Genomic_DNA"/>
</dbReference>
<dbReference type="AlphaFoldDB" id="A0A4Z1SVP8"/>
<sequence length="170" mass="19573">MRAYIPTSVAHEEKSSWRGQVRGLLRRIYTPPVLMRSRGPSMTTTSREDSGTGDALGYFRSLFPLDPEAILEMKKGCRPIPSFIRLRRRIIEEDDNYHLAPSLLHWFREKNDTIARYSRYAPDIPFGPREIRLARLAATVDEVVDGLLHTTADFAETQLRLALAEESWTR</sequence>